<dbReference type="InterPro" id="IPR001107">
    <property type="entry name" value="Band_7"/>
</dbReference>
<dbReference type="PRINTS" id="PR00721">
    <property type="entry name" value="STOMATIN"/>
</dbReference>
<dbReference type="Pfam" id="PF01145">
    <property type="entry name" value="Band_7"/>
    <property type="match status" value="1"/>
</dbReference>
<dbReference type="STRING" id="1679444.PYTT_0093"/>
<dbReference type="GO" id="GO:0016020">
    <property type="term" value="C:membrane"/>
    <property type="evidence" value="ECO:0007669"/>
    <property type="project" value="UniProtKB-SubCell"/>
</dbReference>
<comment type="subcellular location">
    <subcellularLocation>
        <location evidence="1">Membrane</location>
        <topology evidence="1">Single-pass membrane protein</topology>
    </subcellularLocation>
</comment>
<reference evidence="4" key="1">
    <citation type="submission" date="2016-09" db="EMBL/GenBank/DDBJ databases">
        <authorList>
            <person name="Koehorst J."/>
        </authorList>
    </citation>
    <scope>NUCLEOTIDE SEQUENCE [LARGE SCALE GENOMIC DNA]</scope>
</reference>
<keyword evidence="4" id="KW-1185">Reference proteome</keyword>
<dbReference type="EMBL" id="LT629973">
    <property type="protein sequence ID" value="SEH70341.1"/>
    <property type="molecule type" value="Genomic_DNA"/>
</dbReference>
<sequence>MDFFISIVPQAHCRIIERFGKPVRVQESGLRFRIPFLEQVKNVADAWPSSNRDGVFIEKAEQILDTTPRECFTRDNAKVSADCIIRWRIVDPIKAVYEVDRLHKSLIESVLNEMRAVIGSSDLDYILGSRATLSEKIVANVAATAQRWGIQIISIEIKELRTDQVTQDAMLQQLNAERQSRAISLEARGKAEATLRDAEAEKEASILKAEGKSRALAILAEAEKSYLEALSASVGKEEAARILMAQKMLDAYAVIASKPGDKVYIPTGMNTLLSLNDQQGGK</sequence>
<dbReference type="KEGG" id="agl:PYTT_0093"/>
<evidence type="ECO:0000256" key="1">
    <source>
        <dbReference type="ARBA" id="ARBA00004167"/>
    </source>
</evidence>
<feature type="domain" description="Band 7" evidence="2">
    <location>
        <begin position="3"/>
        <end position="174"/>
    </location>
</feature>
<dbReference type="Proteomes" id="UP000176204">
    <property type="component" value="Chromosome I"/>
</dbReference>
<organism evidence="3 4">
    <name type="scientific">Akkermansia glycaniphila</name>
    <dbReference type="NCBI Taxonomy" id="1679444"/>
    <lineage>
        <taxon>Bacteria</taxon>
        <taxon>Pseudomonadati</taxon>
        <taxon>Verrucomicrobiota</taxon>
        <taxon>Verrucomicrobiia</taxon>
        <taxon>Verrucomicrobiales</taxon>
        <taxon>Akkermansiaceae</taxon>
        <taxon>Akkermansia</taxon>
    </lineage>
</organism>
<dbReference type="RefSeq" id="WP_083076349.1">
    <property type="nucleotide sequence ID" value="NZ_LIGX01000002.1"/>
</dbReference>
<dbReference type="Gene3D" id="3.30.479.30">
    <property type="entry name" value="Band 7 domain"/>
    <property type="match status" value="1"/>
</dbReference>
<dbReference type="InterPro" id="IPR050710">
    <property type="entry name" value="Band7/mec-2_domain"/>
</dbReference>
<dbReference type="InterPro" id="IPR001972">
    <property type="entry name" value="Stomatin_HflK_fam"/>
</dbReference>
<dbReference type="SUPFAM" id="SSF117892">
    <property type="entry name" value="Band 7/SPFH domain"/>
    <property type="match status" value="1"/>
</dbReference>
<proteinExistence type="predicted"/>
<dbReference type="PANTHER" id="PTHR43327">
    <property type="entry name" value="STOMATIN-LIKE PROTEIN 2, MITOCHONDRIAL"/>
    <property type="match status" value="1"/>
</dbReference>
<evidence type="ECO:0000313" key="4">
    <source>
        <dbReference type="Proteomes" id="UP000176204"/>
    </source>
</evidence>
<protein>
    <submittedName>
        <fullName evidence="3">Stomatin signature</fullName>
    </submittedName>
</protein>
<dbReference type="PANTHER" id="PTHR43327:SF10">
    <property type="entry name" value="STOMATIN-LIKE PROTEIN 2, MITOCHONDRIAL"/>
    <property type="match status" value="1"/>
</dbReference>
<evidence type="ECO:0000259" key="2">
    <source>
        <dbReference type="SMART" id="SM00244"/>
    </source>
</evidence>
<dbReference type="InterPro" id="IPR036013">
    <property type="entry name" value="Band_7/SPFH_dom_sf"/>
</dbReference>
<gene>
    <name evidence="3" type="ORF">PYTT_0093</name>
</gene>
<dbReference type="SMART" id="SM00244">
    <property type="entry name" value="PHB"/>
    <property type="match status" value="1"/>
</dbReference>
<evidence type="ECO:0000313" key="3">
    <source>
        <dbReference type="EMBL" id="SEH70341.1"/>
    </source>
</evidence>
<accession>A0A1H6K5L2</accession>
<name>A0A1H6K5L2_9BACT</name>
<dbReference type="OrthoDB" id="9809197at2"/>
<dbReference type="AlphaFoldDB" id="A0A1H6K5L2"/>